<dbReference type="InterPro" id="IPR023203">
    <property type="entry name" value="TTHA0068_sf"/>
</dbReference>
<evidence type="ECO:0000313" key="2">
    <source>
        <dbReference type="Proteomes" id="UP001597187"/>
    </source>
</evidence>
<name>A0ABD6AUB9_9EURY</name>
<dbReference type="Gene3D" id="1.10.3450.10">
    <property type="entry name" value="TTHA0068-like"/>
    <property type="match status" value="1"/>
</dbReference>
<evidence type="ECO:0000313" key="1">
    <source>
        <dbReference type="EMBL" id="MFD1512838.1"/>
    </source>
</evidence>
<dbReference type="Proteomes" id="UP001597187">
    <property type="component" value="Unassembled WGS sequence"/>
</dbReference>
<dbReference type="SUPFAM" id="SSF140663">
    <property type="entry name" value="TTHA0068-like"/>
    <property type="match status" value="1"/>
</dbReference>
<dbReference type="RefSeq" id="WP_250872813.1">
    <property type="nucleotide sequence ID" value="NZ_JALXFV010000003.1"/>
</dbReference>
<keyword evidence="2" id="KW-1185">Reference proteome</keyword>
<reference evidence="1 2" key="1">
    <citation type="journal article" date="2019" name="Int. J. Syst. Evol. Microbiol.">
        <title>The Global Catalogue of Microorganisms (GCM) 10K type strain sequencing project: providing services to taxonomists for standard genome sequencing and annotation.</title>
        <authorList>
            <consortium name="The Broad Institute Genomics Platform"/>
            <consortium name="The Broad Institute Genome Sequencing Center for Infectious Disease"/>
            <person name="Wu L."/>
            <person name="Ma J."/>
        </authorList>
    </citation>
    <scope>NUCLEOTIDE SEQUENCE [LARGE SCALE GENOMIC DNA]</scope>
    <source>
        <strain evidence="1 2">CGMCC 1.12563</strain>
    </source>
</reference>
<protein>
    <submittedName>
        <fullName evidence="1">DUF309 domain-containing protein</fullName>
    </submittedName>
</protein>
<proteinExistence type="predicted"/>
<dbReference type="AlphaFoldDB" id="A0ABD6AUB9"/>
<dbReference type="EMBL" id="JBHUDC010000003">
    <property type="protein sequence ID" value="MFD1512838.1"/>
    <property type="molecule type" value="Genomic_DNA"/>
</dbReference>
<dbReference type="InterPro" id="IPR005500">
    <property type="entry name" value="DUF309"/>
</dbReference>
<dbReference type="Pfam" id="PF03745">
    <property type="entry name" value="DUF309"/>
    <property type="match status" value="1"/>
</dbReference>
<gene>
    <name evidence="1" type="ORF">ACFSBT_06015</name>
</gene>
<comment type="caution">
    <text evidence="1">The sequence shown here is derived from an EMBL/GenBank/DDBJ whole genome shotgun (WGS) entry which is preliminary data.</text>
</comment>
<organism evidence="1 2">
    <name type="scientific">Halomarina rubra</name>
    <dbReference type="NCBI Taxonomy" id="2071873"/>
    <lineage>
        <taxon>Archaea</taxon>
        <taxon>Methanobacteriati</taxon>
        <taxon>Methanobacteriota</taxon>
        <taxon>Stenosarchaea group</taxon>
        <taxon>Halobacteria</taxon>
        <taxon>Halobacteriales</taxon>
        <taxon>Natronomonadaceae</taxon>
        <taxon>Halomarina</taxon>
    </lineage>
</organism>
<accession>A0ABD6AUB9</accession>
<sequence length="224" mass="23969">MDRTERHLRAGLALYTAGEYHAAHEPWERRWLELGDDGDDAASPALSEGADSPDRRLLQGLIQTTAAVYHARTGNWQGASGLAESAQGYLGGLGESHRGVALDSVREYLRTVAVTPEAAERDAPVAITLDGESVDATTEAFETVVLAVEAVVEEYDLDADTVESAVAYAREDLNAGRASSPFVALLVDLVGGGNRPLVVKRLGDHVARHDHRTAGIEGLFDPEE</sequence>